<dbReference type="Pfam" id="PF08423">
    <property type="entry name" value="Rad51"/>
    <property type="match status" value="1"/>
</dbReference>
<dbReference type="Proteomes" id="UP000193719">
    <property type="component" value="Unassembled WGS sequence"/>
</dbReference>
<dbReference type="EMBL" id="MCFH01000010">
    <property type="protein sequence ID" value="ORX54898.1"/>
    <property type="molecule type" value="Genomic_DNA"/>
</dbReference>
<comment type="subcellular location">
    <subcellularLocation>
        <location evidence="1">Nucleus</location>
    </subcellularLocation>
</comment>
<evidence type="ECO:0000313" key="8">
    <source>
        <dbReference type="EMBL" id="ORX54898.1"/>
    </source>
</evidence>
<evidence type="ECO:0000256" key="4">
    <source>
        <dbReference type="ARBA" id="ARBA00022840"/>
    </source>
</evidence>
<keyword evidence="2" id="KW-0547">Nucleotide-binding</keyword>
<dbReference type="InterPro" id="IPR016467">
    <property type="entry name" value="DNA_recomb/repair_RecA-like"/>
</dbReference>
<evidence type="ECO:0000256" key="2">
    <source>
        <dbReference type="ARBA" id="ARBA00022741"/>
    </source>
</evidence>
<dbReference type="Gene3D" id="3.40.50.300">
    <property type="entry name" value="P-loop containing nucleotide triphosphate hydrolases"/>
    <property type="match status" value="1"/>
</dbReference>
<dbReference type="GO" id="GO:0000400">
    <property type="term" value="F:four-way junction DNA binding"/>
    <property type="evidence" value="ECO:0007669"/>
    <property type="project" value="TreeGrafter"/>
</dbReference>
<dbReference type="GO" id="GO:0005657">
    <property type="term" value="C:replication fork"/>
    <property type="evidence" value="ECO:0007669"/>
    <property type="project" value="TreeGrafter"/>
</dbReference>
<sequence>MKFIYLDNLPINNKILLILKNAQYETCTDILLDSENKIKAKTKLETEDIQSLLVLISKTIYTENPKSALEIRNENQIEKLSLGDKILNKVLGGGLPTKSGIIEIVGESAVGKSQLALQLCLMVQLPKHLGGLKGDALYLTTETFYSNRLETLKYYFMLKYGKYFEYDPCQHIFVETLIDLEMQQHYLYYYLPNILEKLPNIRLIIIDSIAFNFRGENNILSFQERAKILTEIAVRLKEISDKKNLIVICINQVSDYINDNNNKLSNEKVPTLGLTWSNCINMRIELSRNSINYTDNDEFVHKTQPEIERILKVIHSSYMPYSKCKFIIRDDGIKGII</sequence>
<dbReference type="GO" id="GO:0045003">
    <property type="term" value="P:double-strand break repair via synthesis-dependent strand annealing"/>
    <property type="evidence" value="ECO:0007669"/>
    <property type="project" value="TreeGrafter"/>
</dbReference>
<protein>
    <submittedName>
        <fullName evidence="8">p-loop containing nucleoside triphosphate hydrolase protein</fullName>
    </submittedName>
</protein>
<dbReference type="GO" id="GO:0005524">
    <property type="term" value="F:ATP binding"/>
    <property type="evidence" value="ECO:0007669"/>
    <property type="project" value="UniProtKB-KW"/>
</dbReference>
<evidence type="ECO:0000313" key="9">
    <source>
        <dbReference type="Proteomes" id="UP000193719"/>
    </source>
</evidence>
<keyword evidence="3" id="KW-0227">DNA damage</keyword>
<gene>
    <name evidence="8" type="ORF">BCR36DRAFT_581786</name>
</gene>
<keyword evidence="5" id="KW-0234">DNA repair</keyword>
<feature type="domain" description="RecA family profile 1" evidence="7">
    <location>
        <begin position="76"/>
        <end position="253"/>
    </location>
</feature>
<dbReference type="STRING" id="1754191.A0A1Y1VFS8"/>
<dbReference type="SUPFAM" id="SSF52540">
    <property type="entry name" value="P-loop containing nucleoside triphosphate hydrolases"/>
    <property type="match status" value="1"/>
</dbReference>
<reference evidence="8 9" key="1">
    <citation type="submission" date="2016-08" db="EMBL/GenBank/DDBJ databases">
        <title>Genomes of anaerobic fungi encode conserved fungal cellulosomes for biomass hydrolysis.</title>
        <authorList>
            <consortium name="DOE Joint Genome Institute"/>
            <person name="Haitjema C.H."/>
            <person name="Gilmore S.P."/>
            <person name="Henske J.K."/>
            <person name="Solomon K.V."/>
            <person name="De Groot R."/>
            <person name="Kuo A."/>
            <person name="Mondo S.J."/>
            <person name="Salamov A.A."/>
            <person name="Labutti K."/>
            <person name="Zhao Z."/>
            <person name="Chiniquy J."/>
            <person name="Barry K."/>
            <person name="Brewer H.M."/>
            <person name="Purvine S.O."/>
            <person name="Wright A.T."/>
            <person name="Boxma B."/>
            <person name="Van Alen T."/>
            <person name="Hackstein J.H."/>
            <person name="Baker S.E."/>
            <person name="Grigoriev I.V."/>
            <person name="O'Malley M.A."/>
        </authorList>
    </citation>
    <scope>NUCLEOTIDE SEQUENCE [LARGE SCALE GENOMIC DNA]</scope>
    <source>
        <strain evidence="9">finn</strain>
    </source>
</reference>
<dbReference type="GO" id="GO:0140664">
    <property type="term" value="F:ATP-dependent DNA damage sensor activity"/>
    <property type="evidence" value="ECO:0007669"/>
    <property type="project" value="InterPro"/>
</dbReference>
<proteinExistence type="predicted"/>
<dbReference type="GO" id="GO:0071140">
    <property type="term" value="P:resolution of mitotic recombination intermediates"/>
    <property type="evidence" value="ECO:0007669"/>
    <property type="project" value="TreeGrafter"/>
</dbReference>
<dbReference type="GO" id="GO:0033065">
    <property type="term" value="C:Rad51C-XRCC3 complex"/>
    <property type="evidence" value="ECO:0007669"/>
    <property type="project" value="TreeGrafter"/>
</dbReference>
<dbReference type="InterPro" id="IPR013632">
    <property type="entry name" value="Rad51_C"/>
</dbReference>
<dbReference type="InterPro" id="IPR020588">
    <property type="entry name" value="RecA_ATP-bd"/>
</dbReference>
<organism evidence="8 9">
    <name type="scientific">Piromyces finnis</name>
    <dbReference type="NCBI Taxonomy" id="1754191"/>
    <lineage>
        <taxon>Eukaryota</taxon>
        <taxon>Fungi</taxon>
        <taxon>Fungi incertae sedis</taxon>
        <taxon>Chytridiomycota</taxon>
        <taxon>Chytridiomycota incertae sedis</taxon>
        <taxon>Neocallimastigomycetes</taxon>
        <taxon>Neocallimastigales</taxon>
        <taxon>Neocallimastigaceae</taxon>
        <taxon>Piromyces</taxon>
    </lineage>
</organism>
<name>A0A1Y1VFS8_9FUNG</name>
<evidence type="ECO:0000256" key="6">
    <source>
        <dbReference type="ARBA" id="ARBA00023242"/>
    </source>
</evidence>
<dbReference type="InterPro" id="IPR047348">
    <property type="entry name" value="XRCC3-like_C"/>
</dbReference>
<evidence type="ECO:0000256" key="3">
    <source>
        <dbReference type="ARBA" id="ARBA00022763"/>
    </source>
</evidence>
<dbReference type="GO" id="GO:0016787">
    <property type="term" value="F:hydrolase activity"/>
    <property type="evidence" value="ECO:0007669"/>
    <property type="project" value="UniProtKB-KW"/>
</dbReference>
<dbReference type="PANTHER" id="PTHR46487">
    <property type="entry name" value="DNA REPAIR PROTEIN XRCC3"/>
    <property type="match status" value="1"/>
</dbReference>
<evidence type="ECO:0000259" key="7">
    <source>
        <dbReference type="PROSITE" id="PS50162"/>
    </source>
</evidence>
<accession>A0A1Y1VFS8</accession>
<keyword evidence="6" id="KW-0539">Nucleus</keyword>
<reference evidence="8 9" key="2">
    <citation type="submission" date="2016-08" db="EMBL/GenBank/DDBJ databases">
        <title>Pervasive Adenine N6-methylation of Active Genes in Fungi.</title>
        <authorList>
            <consortium name="DOE Joint Genome Institute"/>
            <person name="Mondo S.J."/>
            <person name="Dannebaum R.O."/>
            <person name="Kuo R.C."/>
            <person name="Labutti K."/>
            <person name="Haridas S."/>
            <person name="Kuo A."/>
            <person name="Salamov A."/>
            <person name="Ahrendt S.R."/>
            <person name="Lipzen A."/>
            <person name="Sullivan W."/>
            <person name="Andreopoulos W.B."/>
            <person name="Clum A."/>
            <person name="Lindquist E."/>
            <person name="Daum C."/>
            <person name="Ramamoorthy G.K."/>
            <person name="Gryganskyi A."/>
            <person name="Culley D."/>
            <person name="Magnuson J.K."/>
            <person name="James T.Y."/>
            <person name="O'Malley M.A."/>
            <person name="Stajich J.E."/>
            <person name="Spatafora J.W."/>
            <person name="Visel A."/>
            <person name="Grigoriev I.V."/>
        </authorList>
    </citation>
    <scope>NUCLEOTIDE SEQUENCE [LARGE SCALE GENOMIC DNA]</scope>
    <source>
        <strain evidence="9">finn</strain>
    </source>
</reference>
<keyword evidence="4" id="KW-0067">ATP-binding</keyword>
<evidence type="ECO:0000256" key="1">
    <source>
        <dbReference type="ARBA" id="ARBA00004123"/>
    </source>
</evidence>
<dbReference type="GO" id="GO:0061982">
    <property type="term" value="P:meiosis I cell cycle process"/>
    <property type="evidence" value="ECO:0007669"/>
    <property type="project" value="UniProtKB-ARBA"/>
</dbReference>
<keyword evidence="9" id="KW-1185">Reference proteome</keyword>
<dbReference type="PIRSF" id="PIRSF005856">
    <property type="entry name" value="Rad51"/>
    <property type="match status" value="1"/>
</dbReference>
<dbReference type="OrthoDB" id="1861185at2759"/>
<dbReference type="PROSITE" id="PS50162">
    <property type="entry name" value="RECA_2"/>
    <property type="match status" value="1"/>
</dbReference>
<dbReference type="AlphaFoldDB" id="A0A1Y1VFS8"/>
<dbReference type="PANTHER" id="PTHR46487:SF1">
    <property type="entry name" value="DNA REPAIR PROTEIN XRCC3"/>
    <property type="match status" value="1"/>
</dbReference>
<dbReference type="CDD" id="cd19491">
    <property type="entry name" value="XRCC3"/>
    <property type="match status" value="1"/>
</dbReference>
<dbReference type="GO" id="GO:0090656">
    <property type="term" value="P:t-circle formation"/>
    <property type="evidence" value="ECO:0007669"/>
    <property type="project" value="TreeGrafter"/>
</dbReference>
<evidence type="ECO:0000256" key="5">
    <source>
        <dbReference type="ARBA" id="ARBA00023204"/>
    </source>
</evidence>
<dbReference type="GO" id="GO:0000722">
    <property type="term" value="P:telomere maintenance via recombination"/>
    <property type="evidence" value="ECO:0007669"/>
    <property type="project" value="TreeGrafter"/>
</dbReference>
<dbReference type="InterPro" id="IPR027417">
    <property type="entry name" value="P-loop_NTPase"/>
</dbReference>
<comment type="caution">
    <text evidence="8">The sequence shown here is derived from an EMBL/GenBank/DDBJ whole genome shotgun (WGS) entry which is preliminary data.</text>
</comment>
<keyword evidence="8" id="KW-0378">Hydrolase</keyword>